<organism evidence="1 2">
    <name type="scientific">Psychroflexus lacisalsi</name>
    <dbReference type="NCBI Taxonomy" id="503928"/>
    <lineage>
        <taxon>Bacteria</taxon>
        <taxon>Pseudomonadati</taxon>
        <taxon>Bacteroidota</taxon>
        <taxon>Flavobacteriia</taxon>
        <taxon>Flavobacteriales</taxon>
        <taxon>Flavobacteriaceae</taxon>
        <taxon>Psychroflexus</taxon>
    </lineage>
</organism>
<dbReference type="Proteomes" id="UP001500185">
    <property type="component" value="Unassembled WGS sequence"/>
</dbReference>
<keyword evidence="2" id="KW-1185">Reference proteome</keyword>
<dbReference type="RefSeq" id="WP_224453583.1">
    <property type="nucleotide sequence ID" value="NZ_BAAAGG010000005.1"/>
</dbReference>
<proteinExistence type="predicted"/>
<evidence type="ECO:0000313" key="1">
    <source>
        <dbReference type="EMBL" id="GAA0755751.1"/>
    </source>
</evidence>
<sequence>MGRRARTITRSSTGSFGINGISFGNKNNGITKFETAGLNFVNEWDKKYEVSSDYFSAVIIPIRELQPEERTSYQTVPFSPILKVIQLEIMILTEEMSISHLSQIP</sequence>
<comment type="caution">
    <text evidence="1">The sequence shown here is derived from an EMBL/GenBank/DDBJ whole genome shotgun (WGS) entry which is preliminary data.</text>
</comment>
<reference evidence="1 2" key="1">
    <citation type="journal article" date="2019" name="Int. J. Syst. Evol. Microbiol.">
        <title>The Global Catalogue of Microorganisms (GCM) 10K type strain sequencing project: providing services to taxonomists for standard genome sequencing and annotation.</title>
        <authorList>
            <consortium name="The Broad Institute Genomics Platform"/>
            <consortium name="The Broad Institute Genome Sequencing Center for Infectious Disease"/>
            <person name="Wu L."/>
            <person name="Ma J."/>
        </authorList>
    </citation>
    <scope>NUCLEOTIDE SEQUENCE [LARGE SCALE GENOMIC DNA]</scope>
    <source>
        <strain evidence="1 2">JCM 16231</strain>
    </source>
</reference>
<evidence type="ECO:0000313" key="2">
    <source>
        <dbReference type="Proteomes" id="UP001500185"/>
    </source>
</evidence>
<gene>
    <name evidence="1" type="ORF">GCM10009433_10550</name>
</gene>
<accession>A0ABN1K600</accession>
<dbReference type="EMBL" id="BAAAGG010000005">
    <property type="protein sequence ID" value="GAA0755751.1"/>
    <property type="molecule type" value="Genomic_DNA"/>
</dbReference>
<name>A0ABN1K600_9FLAO</name>
<protein>
    <submittedName>
        <fullName evidence="1">Uncharacterized protein</fullName>
    </submittedName>
</protein>